<evidence type="ECO:0000259" key="1">
    <source>
        <dbReference type="Pfam" id="PF13524"/>
    </source>
</evidence>
<dbReference type="SUPFAM" id="SSF53756">
    <property type="entry name" value="UDP-Glycosyltransferase/glycogen phosphorylase"/>
    <property type="match status" value="1"/>
</dbReference>
<dbReference type="Pfam" id="PF13524">
    <property type="entry name" value="Glyco_trans_1_2"/>
    <property type="match status" value="1"/>
</dbReference>
<keyword evidence="2" id="KW-0808">Transferase</keyword>
<keyword evidence="3" id="KW-1185">Reference proteome</keyword>
<evidence type="ECO:0000313" key="3">
    <source>
        <dbReference type="Proteomes" id="UP001627408"/>
    </source>
</evidence>
<dbReference type="InterPro" id="IPR055259">
    <property type="entry name" value="YkvP/CgeB_Glyco_trans-like"/>
</dbReference>
<gene>
    <name evidence="2" type="ORF">ACERZ8_05190</name>
</gene>
<dbReference type="GO" id="GO:0016757">
    <property type="term" value="F:glycosyltransferase activity"/>
    <property type="evidence" value="ECO:0007669"/>
    <property type="project" value="UniProtKB-KW"/>
</dbReference>
<dbReference type="EMBL" id="JBHDIY010000002">
    <property type="protein sequence ID" value="MFL4469293.1"/>
    <property type="molecule type" value="Genomic_DNA"/>
</dbReference>
<dbReference type="EC" id="2.4.-.-" evidence="2"/>
<dbReference type="Proteomes" id="UP001627408">
    <property type="component" value="Unassembled WGS sequence"/>
</dbReference>
<dbReference type="RefSeq" id="WP_407591072.1">
    <property type="nucleotide sequence ID" value="NZ_JBHDIY010000002.1"/>
</dbReference>
<accession>A0ABW8UVU2</accession>
<proteinExistence type="predicted"/>
<reference evidence="2 3" key="1">
    <citation type="submission" date="2024-08" db="EMBL/GenBank/DDBJ databases">
        <title>Tateyamaria sp. nov., isolated from marine algae.</title>
        <authorList>
            <person name="Choi B.J."/>
            <person name="Kim J.M."/>
            <person name="Lee J.K."/>
            <person name="Choi D.G."/>
            <person name="Bayburt H."/>
            <person name="Baek J.H."/>
            <person name="Han D.M."/>
            <person name="Jeon C.O."/>
        </authorList>
    </citation>
    <scope>NUCLEOTIDE SEQUENCE [LARGE SCALE GENOMIC DNA]</scope>
    <source>
        <strain evidence="2 3">KMU-156</strain>
    </source>
</reference>
<evidence type="ECO:0000313" key="2">
    <source>
        <dbReference type="EMBL" id="MFL4469293.1"/>
    </source>
</evidence>
<protein>
    <submittedName>
        <fullName evidence="2">Glycosyltransferase</fullName>
        <ecNumber evidence="2">2.4.-.-</ecNumber>
    </submittedName>
</protein>
<sequence>MSTTESMKVGGAGAMLRVLRQSFRLSLLHRFVTIARQDGLIRATAKARGFLSMQWRGSSHTVLRDASSGAQGETQYLHGIWQQLAQGEAFHVSTPTQSADHRFVAIIGDLNLPQCRKYRVEQLAHFWQARGVSCEYAHYEDLPRVTRLLSQATHVTEYRLPSTPLTEMLRYEARRLRLPIIYDIDDPLFSVSAYETYGNMTALTPWLKQHFLAEAPKYLSMMNGADMITVSTPGLAQHTALYSARPIHVRRNYADEATLTAGARALALRGEDDGVFRVAFASGSQGHEVDFAEIAEAMEEFVTAAPNRRLLLLGHIDQSALPKALSQRTEAVPFSTYDDYLAALARANCAVMPLADDAFNQCKSAVRVIDASAVSVPSIVSSVGDLAQMIAPGETGHVARAPGDWLNHLNTLAKDPAKTAQMGKAARQALESRWSGAGTAQIVDQDILDWVHG</sequence>
<dbReference type="Gene3D" id="3.40.50.2000">
    <property type="entry name" value="Glycogen Phosphorylase B"/>
    <property type="match status" value="1"/>
</dbReference>
<comment type="caution">
    <text evidence="2">The sequence shown here is derived from an EMBL/GenBank/DDBJ whole genome shotgun (WGS) entry which is preliminary data.</text>
</comment>
<feature type="domain" description="Spore protein YkvP/CgeB glycosyl transferase-like" evidence="1">
    <location>
        <begin position="304"/>
        <end position="437"/>
    </location>
</feature>
<keyword evidence="2" id="KW-0328">Glycosyltransferase</keyword>
<name>A0ABW8UVU2_9RHOB</name>
<organism evidence="2 3">
    <name type="scientific">Tateyamaria armeniaca</name>
    <dbReference type="NCBI Taxonomy" id="2518930"/>
    <lineage>
        <taxon>Bacteria</taxon>
        <taxon>Pseudomonadati</taxon>
        <taxon>Pseudomonadota</taxon>
        <taxon>Alphaproteobacteria</taxon>
        <taxon>Rhodobacterales</taxon>
        <taxon>Roseobacteraceae</taxon>
        <taxon>Tateyamaria</taxon>
    </lineage>
</organism>